<feature type="domain" description="ABC transmembrane type-1" evidence="8">
    <location>
        <begin position="79"/>
        <end position="259"/>
    </location>
</feature>
<feature type="transmembrane region" description="Helical" evidence="7">
    <location>
        <begin position="145"/>
        <end position="164"/>
    </location>
</feature>
<keyword evidence="2 7" id="KW-0813">Transport</keyword>
<evidence type="ECO:0000256" key="5">
    <source>
        <dbReference type="ARBA" id="ARBA00022989"/>
    </source>
</evidence>
<evidence type="ECO:0000256" key="3">
    <source>
        <dbReference type="ARBA" id="ARBA00022475"/>
    </source>
</evidence>
<dbReference type="EMBL" id="NEVS01000004">
    <property type="protein sequence ID" value="OZI61008.1"/>
    <property type="molecule type" value="Genomic_DNA"/>
</dbReference>
<dbReference type="CDD" id="cd06261">
    <property type="entry name" value="TM_PBP2"/>
    <property type="match status" value="1"/>
</dbReference>
<evidence type="ECO:0000256" key="4">
    <source>
        <dbReference type="ARBA" id="ARBA00022692"/>
    </source>
</evidence>
<dbReference type="Pfam" id="PF00528">
    <property type="entry name" value="BPD_transp_1"/>
    <property type="match status" value="1"/>
</dbReference>
<dbReference type="OrthoDB" id="5298727at2"/>
<evidence type="ECO:0000313" key="10">
    <source>
        <dbReference type="Proteomes" id="UP000215767"/>
    </source>
</evidence>
<keyword evidence="10" id="KW-1185">Reference proteome</keyword>
<proteinExistence type="inferred from homology"/>
<evidence type="ECO:0000259" key="8">
    <source>
        <dbReference type="PROSITE" id="PS50928"/>
    </source>
</evidence>
<dbReference type="AlphaFoldDB" id="A0A261UGF0"/>
<dbReference type="GO" id="GO:0055085">
    <property type="term" value="P:transmembrane transport"/>
    <property type="evidence" value="ECO:0007669"/>
    <property type="project" value="InterPro"/>
</dbReference>
<comment type="similarity">
    <text evidence="7">Belongs to the binding-protein-dependent transport system permease family.</text>
</comment>
<comment type="caution">
    <text evidence="9">The sequence shown here is derived from an EMBL/GenBank/DDBJ whole genome shotgun (WGS) entry which is preliminary data.</text>
</comment>
<evidence type="ECO:0000256" key="7">
    <source>
        <dbReference type="RuleBase" id="RU363032"/>
    </source>
</evidence>
<evidence type="ECO:0000256" key="6">
    <source>
        <dbReference type="ARBA" id="ARBA00023136"/>
    </source>
</evidence>
<dbReference type="InterPro" id="IPR035906">
    <property type="entry name" value="MetI-like_sf"/>
</dbReference>
<dbReference type="Proteomes" id="UP000215767">
    <property type="component" value="Unassembled WGS sequence"/>
</dbReference>
<feature type="transmembrane region" description="Helical" evidence="7">
    <location>
        <begin position="241"/>
        <end position="262"/>
    </location>
</feature>
<dbReference type="PANTHER" id="PTHR30151:SF0">
    <property type="entry name" value="ABC TRANSPORTER PERMEASE PROTEIN MJ0413-RELATED"/>
    <property type="match status" value="1"/>
</dbReference>
<organism evidence="9 10">
    <name type="scientific">Bordetella genomosp. 11</name>
    <dbReference type="NCBI Taxonomy" id="1416808"/>
    <lineage>
        <taxon>Bacteria</taxon>
        <taxon>Pseudomonadati</taxon>
        <taxon>Pseudomonadota</taxon>
        <taxon>Betaproteobacteria</taxon>
        <taxon>Burkholderiales</taxon>
        <taxon>Alcaligenaceae</taxon>
        <taxon>Bordetella</taxon>
    </lineage>
</organism>
<dbReference type="SUPFAM" id="SSF161098">
    <property type="entry name" value="MetI-like"/>
    <property type="match status" value="1"/>
</dbReference>
<dbReference type="PANTHER" id="PTHR30151">
    <property type="entry name" value="ALKANE SULFONATE ABC TRANSPORTER-RELATED, MEMBRANE SUBUNIT"/>
    <property type="match status" value="1"/>
</dbReference>
<feature type="transmembrane region" description="Helical" evidence="7">
    <location>
        <begin position="210"/>
        <end position="234"/>
    </location>
</feature>
<dbReference type="Gene3D" id="1.10.3720.10">
    <property type="entry name" value="MetI-like"/>
    <property type="match status" value="1"/>
</dbReference>
<reference evidence="10" key="1">
    <citation type="submission" date="2017-05" db="EMBL/GenBank/DDBJ databases">
        <title>Complete and WGS of Bordetella genogroups.</title>
        <authorList>
            <person name="Spilker T."/>
            <person name="Lipuma J."/>
        </authorList>
    </citation>
    <scope>NUCLEOTIDE SEQUENCE [LARGE SCALE GENOMIC DNA]</scope>
    <source>
        <strain evidence="10">AU8856</strain>
    </source>
</reference>
<keyword evidence="6 7" id="KW-0472">Membrane</keyword>
<dbReference type="RefSeq" id="WP_094842417.1">
    <property type="nucleotide sequence ID" value="NZ_NEVS01000004.1"/>
</dbReference>
<dbReference type="InterPro" id="IPR000515">
    <property type="entry name" value="MetI-like"/>
</dbReference>
<keyword evidence="4 7" id="KW-0812">Transmembrane</keyword>
<evidence type="ECO:0000256" key="1">
    <source>
        <dbReference type="ARBA" id="ARBA00004651"/>
    </source>
</evidence>
<keyword evidence="3" id="KW-1003">Cell membrane</keyword>
<accession>A0A261UGF0</accession>
<evidence type="ECO:0000256" key="2">
    <source>
        <dbReference type="ARBA" id="ARBA00022448"/>
    </source>
</evidence>
<dbReference type="PROSITE" id="PS50928">
    <property type="entry name" value="ABC_TM1"/>
    <property type="match status" value="1"/>
</dbReference>
<feature type="transmembrane region" description="Helical" evidence="7">
    <location>
        <begin position="185"/>
        <end position="204"/>
    </location>
</feature>
<dbReference type="GO" id="GO:0005886">
    <property type="term" value="C:plasma membrane"/>
    <property type="evidence" value="ECO:0007669"/>
    <property type="project" value="UniProtKB-SubCell"/>
</dbReference>
<gene>
    <name evidence="9" type="ORF">CAL28_16790</name>
</gene>
<evidence type="ECO:0000313" key="9">
    <source>
        <dbReference type="EMBL" id="OZI61008.1"/>
    </source>
</evidence>
<feature type="transmembrane region" description="Helical" evidence="7">
    <location>
        <begin position="117"/>
        <end position="139"/>
    </location>
</feature>
<name>A0A261UGF0_9BORD</name>
<feature type="transmembrane region" description="Helical" evidence="7">
    <location>
        <begin position="83"/>
        <end position="105"/>
    </location>
</feature>
<sequence length="277" mass="30254">MISSTASASKQRAATDGRPAGPKWWVAHPNIVRALSVAVFLLLWEYFGRRIDPLFLAPPSRIFAAAVELTNNGELGRALMATLYPFVIGMVISVIAGVVLGIAMAQSRLFEYIIDPFVNAFYAIPRIALVPLIMLWAGLDTTGKIVILVSNAIFPVIINTYAGIRDVRGSILEVGKAYGATRQQIFFKILLPSAVPFIMTGIRLTVGQAIIGIIVAEFLTAQTGLGGMIVYYANLFATAKLFVPIIVIGVLGVALTELVQFVERRFSRWRKLEQDRG</sequence>
<comment type="subcellular location">
    <subcellularLocation>
        <location evidence="1 7">Cell membrane</location>
        <topology evidence="1 7">Multi-pass membrane protein</topology>
    </subcellularLocation>
</comment>
<protein>
    <recommendedName>
        <fullName evidence="8">ABC transmembrane type-1 domain-containing protein</fullName>
    </recommendedName>
</protein>
<keyword evidence="5 7" id="KW-1133">Transmembrane helix</keyword>